<organism evidence="2 3">
    <name type="scientific">Bosea psychrotolerans</name>
    <dbReference type="NCBI Taxonomy" id="1871628"/>
    <lineage>
        <taxon>Bacteria</taxon>
        <taxon>Pseudomonadati</taxon>
        <taxon>Pseudomonadota</taxon>
        <taxon>Alphaproteobacteria</taxon>
        <taxon>Hyphomicrobiales</taxon>
        <taxon>Boseaceae</taxon>
        <taxon>Bosea</taxon>
    </lineage>
</organism>
<dbReference type="Proteomes" id="UP000236919">
    <property type="component" value="Unassembled WGS sequence"/>
</dbReference>
<gene>
    <name evidence="2" type="ORF">CYD53_10549</name>
</gene>
<sequence>MPRPKLYLVNTDADPVNSPDSAAPTLPPQAPATGGAEASWETSPSPAGLIPSAPCASACDGAAPSITDSA</sequence>
<feature type="region of interest" description="Disordered" evidence="1">
    <location>
        <begin position="1"/>
        <end position="51"/>
    </location>
</feature>
<dbReference type="AlphaFoldDB" id="A0A2S4MCE7"/>
<reference evidence="2 3" key="1">
    <citation type="submission" date="2018-01" db="EMBL/GenBank/DDBJ databases">
        <title>Genomic Encyclopedia of Type Strains, Phase III (KMG-III): the genomes of soil and plant-associated and newly described type strains.</title>
        <authorList>
            <person name="Whitman W."/>
        </authorList>
    </citation>
    <scope>NUCLEOTIDE SEQUENCE [LARGE SCALE GENOMIC DNA]</scope>
    <source>
        <strain evidence="2 3">1131</strain>
    </source>
</reference>
<evidence type="ECO:0000256" key="1">
    <source>
        <dbReference type="SAM" id="MobiDB-lite"/>
    </source>
</evidence>
<comment type="caution">
    <text evidence="2">The sequence shown here is derived from an EMBL/GenBank/DDBJ whole genome shotgun (WGS) entry which is preliminary data.</text>
</comment>
<protein>
    <submittedName>
        <fullName evidence="2">Uncharacterized protein</fullName>
    </submittedName>
</protein>
<proteinExistence type="predicted"/>
<dbReference type="EMBL" id="PQFZ01000005">
    <property type="protein sequence ID" value="POR52384.1"/>
    <property type="molecule type" value="Genomic_DNA"/>
</dbReference>
<evidence type="ECO:0000313" key="2">
    <source>
        <dbReference type="EMBL" id="POR52384.1"/>
    </source>
</evidence>
<accession>A0A2S4MCE7</accession>
<keyword evidence="3" id="KW-1185">Reference proteome</keyword>
<name>A0A2S4MCE7_9HYPH</name>
<evidence type="ECO:0000313" key="3">
    <source>
        <dbReference type="Proteomes" id="UP000236919"/>
    </source>
</evidence>